<feature type="transmembrane region" description="Helical" evidence="7">
    <location>
        <begin position="419"/>
        <end position="441"/>
    </location>
</feature>
<feature type="transmembrane region" description="Helical" evidence="7">
    <location>
        <begin position="359"/>
        <end position="377"/>
    </location>
</feature>
<dbReference type="EMBL" id="ML991782">
    <property type="protein sequence ID" value="KAF2236994.1"/>
    <property type="molecule type" value="Genomic_DNA"/>
</dbReference>
<evidence type="ECO:0000256" key="5">
    <source>
        <dbReference type="ARBA" id="ARBA00022989"/>
    </source>
</evidence>
<dbReference type="PROSITE" id="PS50850">
    <property type="entry name" value="MFS"/>
    <property type="match status" value="1"/>
</dbReference>
<feature type="transmembrane region" description="Helical" evidence="7">
    <location>
        <begin position="291"/>
        <end position="319"/>
    </location>
</feature>
<evidence type="ECO:0000256" key="7">
    <source>
        <dbReference type="SAM" id="Phobius"/>
    </source>
</evidence>
<evidence type="ECO:0000256" key="3">
    <source>
        <dbReference type="ARBA" id="ARBA00022448"/>
    </source>
</evidence>
<protein>
    <submittedName>
        <fullName evidence="9">Putative major facilitator superfamily transporter</fullName>
    </submittedName>
</protein>
<dbReference type="PANTHER" id="PTHR23501:SF12">
    <property type="entry name" value="MAJOR FACILITATOR SUPERFAMILY (MFS) PROFILE DOMAIN-CONTAINING PROTEIN-RELATED"/>
    <property type="match status" value="1"/>
</dbReference>
<dbReference type="Pfam" id="PF07690">
    <property type="entry name" value="MFS_1"/>
    <property type="match status" value="1"/>
</dbReference>
<organism evidence="9 10">
    <name type="scientific">Viridothelium virens</name>
    <name type="common">Speckled blister lichen</name>
    <name type="synonym">Trypethelium virens</name>
    <dbReference type="NCBI Taxonomy" id="1048519"/>
    <lineage>
        <taxon>Eukaryota</taxon>
        <taxon>Fungi</taxon>
        <taxon>Dikarya</taxon>
        <taxon>Ascomycota</taxon>
        <taxon>Pezizomycotina</taxon>
        <taxon>Dothideomycetes</taxon>
        <taxon>Dothideomycetes incertae sedis</taxon>
        <taxon>Trypetheliales</taxon>
        <taxon>Trypetheliaceae</taxon>
        <taxon>Viridothelium</taxon>
    </lineage>
</organism>
<keyword evidence="4 7" id="KW-0812">Transmembrane</keyword>
<evidence type="ECO:0000256" key="2">
    <source>
        <dbReference type="ARBA" id="ARBA00007520"/>
    </source>
</evidence>
<evidence type="ECO:0000313" key="9">
    <source>
        <dbReference type="EMBL" id="KAF2236994.1"/>
    </source>
</evidence>
<gene>
    <name evidence="9" type="ORF">EV356DRAFT_521976</name>
</gene>
<feature type="domain" description="Major facilitator superfamily (MFS) profile" evidence="8">
    <location>
        <begin position="31"/>
        <end position="520"/>
    </location>
</feature>
<feature type="transmembrane region" description="Helical" evidence="7">
    <location>
        <begin position="25"/>
        <end position="44"/>
    </location>
</feature>
<feature type="transmembrane region" description="Helical" evidence="7">
    <location>
        <begin position="66"/>
        <end position="84"/>
    </location>
</feature>
<keyword evidence="10" id="KW-1185">Reference proteome</keyword>
<feature type="transmembrane region" description="Helical" evidence="7">
    <location>
        <begin position="497"/>
        <end position="517"/>
    </location>
</feature>
<evidence type="ECO:0000256" key="1">
    <source>
        <dbReference type="ARBA" id="ARBA00004141"/>
    </source>
</evidence>
<feature type="transmembrane region" description="Helical" evidence="7">
    <location>
        <begin position="389"/>
        <end position="407"/>
    </location>
</feature>
<feature type="transmembrane region" description="Helical" evidence="7">
    <location>
        <begin position="154"/>
        <end position="178"/>
    </location>
</feature>
<dbReference type="SUPFAM" id="SSF103473">
    <property type="entry name" value="MFS general substrate transporter"/>
    <property type="match status" value="1"/>
</dbReference>
<dbReference type="InterPro" id="IPR036259">
    <property type="entry name" value="MFS_trans_sf"/>
</dbReference>
<evidence type="ECO:0000256" key="4">
    <source>
        <dbReference type="ARBA" id="ARBA00022692"/>
    </source>
</evidence>
<dbReference type="Proteomes" id="UP000800092">
    <property type="component" value="Unassembled WGS sequence"/>
</dbReference>
<evidence type="ECO:0000259" key="8">
    <source>
        <dbReference type="PROSITE" id="PS50850"/>
    </source>
</evidence>
<dbReference type="Gene3D" id="1.20.1250.20">
    <property type="entry name" value="MFS general substrate transporter like domains"/>
    <property type="match status" value="1"/>
</dbReference>
<dbReference type="OrthoDB" id="10021397at2759"/>
<comment type="subcellular location">
    <subcellularLocation>
        <location evidence="1">Membrane</location>
        <topology evidence="1">Multi-pass membrane protein</topology>
    </subcellularLocation>
</comment>
<feature type="transmembrane region" description="Helical" evidence="7">
    <location>
        <begin position="256"/>
        <end position="279"/>
    </location>
</feature>
<keyword evidence="6 7" id="KW-0472">Membrane</keyword>
<dbReference type="GO" id="GO:0005886">
    <property type="term" value="C:plasma membrane"/>
    <property type="evidence" value="ECO:0007669"/>
    <property type="project" value="TreeGrafter"/>
</dbReference>
<feature type="transmembrane region" description="Helical" evidence="7">
    <location>
        <begin position="331"/>
        <end position="352"/>
    </location>
</feature>
<reference evidence="9" key="1">
    <citation type="journal article" date="2020" name="Stud. Mycol.">
        <title>101 Dothideomycetes genomes: a test case for predicting lifestyles and emergence of pathogens.</title>
        <authorList>
            <person name="Haridas S."/>
            <person name="Albert R."/>
            <person name="Binder M."/>
            <person name="Bloem J."/>
            <person name="Labutti K."/>
            <person name="Salamov A."/>
            <person name="Andreopoulos B."/>
            <person name="Baker S."/>
            <person name="Barry K."/>
            <person name="Bills G."/>
            <person name="Bluhm B."/>
            <person name="Cannon C."/>
            <person name="Castanera R."/>
            <person name="Culley D."/>
            <person name="Daum C."/>
            <person name="Ezra D."/>
            <person name="Gonzalez J."/>
            <person name="Henrissat B."/>
            <person name="Kuo A."/>
            <person name="Liang C."/>
            <person name="Lipzen A."/>
            <person name="Lutzoni F."/>
            <person name="Magnuson J."/>
            <person name="Mondo S."/>
            <person name="Nolan M."/>
            <person name="Ohm R."/>
            <person name="Pangilinan J."/>
            <person name="Park H.-J."/>
            <person name="Ramirez L."/>
            <person name="Alfaro M."/>
            <person name="Sun H."/>
            <person name="Tritt A."/>
            <person name="Yoshinaga Y."/>
            <person name="Zwiers L.-H."/>
            <person name="Turgeon B."/>
            <person name="Goodwin S."/>
            <person name="Spatafora J."/>
            <person name="Crous P."/>
            <person name="Grigoriev I."/>
        </authorList>
    </citation>
    <scope>NUCLEOTIDE SEQUENCE</scope>
    <source>
        <strain evidence="9">Tuck. ex Michener</strain>
    </source>
</reference>
<proteinExistence type="inferred from homology"/>
<dbReference type="AlphaFoldDB" id="A0A6A6HFV0"/>
<evidence type="ECO:0000313" key="10">
    <source>
        <dbReference type="Proteomes" id="UP000800092"/>
    </source>
</evidence>
<dbReference type="GO" id="GO:0022857">
    <property type="term" value="F:transmembrane transporter activity"/>
    <property type="evidence" value="ECO:0007669"/>
    <property type="project" value="InterPro"/>
</dbReference>
<feature type="transmembrane region" description="Helical" evidence="7">
    <location>
        <begin position="224"/>
        <end position="250"/>
    </location>
</feature>
<keyword evidence="3" id="KW-0813">Transport</keyword>
<feature type="transmembrane region" description="Helical" evidence="7">
    <location>
        <begin position="184"/>
        <end position="203"/>
    </location>
</feature>
<dbReference type="PANTHER" id="PTHR23501">
    <property type="entry name" value="MAJOR FACILITATOR SUPERFAMILY"/>
    <property type="match status" value="1"/>
</dbReference>
<evidence type="ECO:0000256" key="6">
    <source>
        <dbReference type="ARBA" id="ARBA00023136"/>
    </source>
</evidence>
<accession>A0A6A6HFV0</accession>
<sequence length="527" mass="55839">MANTEKTQSQIEEVSAPSSSRTIHGVSWLLVVVSLISATFLWGIDGTIVADIQATFVNQFHSLDRLAWNSVAFFLGAAATVLSWGQIYSHLNSKWVFISCIVVFEVGSAVCGAAPSESALIAGRAICGVGGAGMYTGVLTLLSLTTTEKERALYMGIPGITWGLGTVLGPVIGGAFALYVTWRWGFYINLCVGAACAPVYLFLVPSIDPQPGISMRDRLRNIDWLGMVLLAGAATALIMGICFGGVVYPWGSGRTIALFVLAFVITVAFAVQQGVGFFTKSTVFPVSLVKNISILAIFLNETCSATACFLPIYFIPLYFQYVRGDSPLKAGIYLLPFICFMVGTVMVCGNVVSKTGHWMPWFFYGGALVLIGGALMYTVDESTSPAKIYGYSILIGSGSGAYIQMPFNAAQGFVEPSMIPAAVGLITGAQLAAPAITLSIANSVFLNKAVAALKPILPPDAPTLQVVSGVGSEYLATLDRAKQAEVLHAILKSMSNAYVLIITSGALTLVMSSFLVLHTRRSAKGKA</sequence>
<dbReference type="InterPro" id="IPR011701">
    <property type="entry name" value="MFS"/>
</dbReference>
<feature type="transmembrane region" description="Helical" evidence="7">
    <location>
        <begin position="96"/>
        <end position="115"/>
    </location>
</feature>
<feature type="transmembrane region" description="Helical" evidence="7">
    <location>
        <begin position="121"/>
        <end position="142"/>
    </location>
</feature>
<comment type="similarity">
    <text evidence="2">Belongs to the major facilitator superfamily. TCR/Tet family.</text>
</comment>
<name>A0A6A6HFV0_VIRVR</name>
<dbReference type="FunFam" id="1.20.1250.20:FF:000429">
    <property type="entry name" value="MFS drug efflux transporter, putative"/>
    <property type="match status" value="1"/>
</dbReference>
<dbReference type="InterPro" id="IPR020846">
    <property type="entry name" value="MFS_dom"/>
</dbReference>
<keyword evidence="5 7" id="KW-1133">Transmembrane helix</keyword>